<reference evidence="5 6" key="1">
    <citation type="submission" date="2017-01" db="EMBL/GenBank/DDBJ databases">
        <title>The complete genome sequence of a sulfur-oxidizing marine bacterium Thioclava sp. 25B10_4T.</title>
        <authorList>
            <person name="Liu Y."/>
            <person name="Lai Q."/>
            <person name="Shao Z."/>
        </authorList>
    </citation>
    <scope>NUCLEOTIDE SEQUENCE [LARGE SCALE GENOMIC DNA]</scope>
    <source>
        <strain evidence="5 6">25B10_4</strain>
    </source>
</reference>
<evidence type="ECO:0000256" key="2">
    <source>
        <dbReference type="ARBA" id="ARBA00022827"/>
    </source>
</evidence>
<dbReference type="InterPro" id="IPR016166">
    <property type="entry name" value="FAD-bd_PCMH"/>
</dbReference>
<dbReference type="Pfam" id="PF00941">
    <property type="entry name" value="FAD_binding_5"/>
    <property type="match status" value="1"/>
</dbReference>
<dbReference type="Pfam" id="PF03450">
    <property type="entry name" value="CO_deh_flav_C"/>
    <property type="match status" value="1"/>
</dbReference>
<keyword evidence="1" id="KW-0285">Flavoprotein</keyword>
<dbReference type="InterPro" id="IPR005107">
    <property type="entry name" value="CO_DH_flav_C"/>
</dbReference>
<keyword evidence="3" id="KW-0560">Oxidoreductase</keyword>
<evidence type="ECO:0000313" key="5">
    <source>
        <dbReference type="EMBL" id="AQS47254.1"/>
    </source>
</evidence>
<evidence type="ECO:0000256" key="1">
    <source>
        <dbReference type="ARBA" id="ARBA00022630"/>
    </source>
</evidence>
<sequence>MKPAPFTYHRPANLAEALALLRAHGPAAKPIAGGQSLGPMLNMRLARPSHLVDLNDLIELDRVRVKENMLEIGALTRHHRLANAPEVQRSLPLLGAAAASIGHYAIRQRGTIGGSLAHADPAAQLPLIAVTLGATLVISGTAGAREVPASAFLQSIMTVDLRDGELITALRFPLPVGDLWAFEAFSRRHGDFALVSVALSFARDAEGKIIALRLGLGGVDTVPLRLPEIEARAQGRPADENTIRDLAAASAAAIAPEDSEQVPVVYRRELAETLVIRAFQSALNREKGA</sequence>
<dbReference type="Gene3D" id="3.30.390.50">
    <property type="entry name" value="CO dehydrogenase flavoprotein, C-terminal domain"/>
    <property type="match status" value="1"/>
</dbReference>
<feature type="domain" description="FAD-binding PCMH-type" evidence="4">
    <location>
        <begin position="1"/>
        <end position="177"/>
    </location>
</feature>
<proteinExistence type="predicted"/>
<keyword evidence="6" id="KW-1185">Reference proteome</keyword>
<keyword evidence="2" id="KW-0274">FAD</keyword>
<dbReference type="InterPro" id="IPR051312">
    <property type="entry name" value="Diverse_Substr_Oxidored"/>
</dbReference>
<dbReference type="Gene3D" id="3.30.465.10">
    <property type="match status" value="1"/>
</dbReference>
<dbReference type="PANTHER" id="PTHR42659:SF2">
    <property type="entry name" value="XANTHINE DEHYDROGENASE SUBUNIT C-RELATED"/>
    <property type="match status" value="1"/>
</dbReference>
<accession>A0ABM6IEP0</accession>
<organism evidence="5 6">
    <name type="scientific">Thioclava nitratireducens</name>
    <dbReference type="NCBI Taxonomy" id="1915078"/>
    <lineage>
        <taxon>Bacteria</taxon>
        <taxon>Pseudomonadati</taxon>
        <taxon>Pseudomonadota</taxon>
        <taxon>Alphaproteobacteria</taxon>
        <taxon>Rhodobacterales</taxon>
        <taxon>Paracoccaceae</taxon>
        <taxon>Thioclava</taxon>
    </lineage>
</organism>
<dbReference type="SUPFAM" id="SSF56176">
    <property type="entry name" value="FAD-binding/transporter-associated domain-like"/>
    <property type="match status" value="1"/>
</dbReference>
<dbReference type="InterPro" id="IPR016169">
    <property type="entry name" value="FAD-bd_PCMH_sub2"/>
</dbReference>
<dbReference type="RefSeq" id="WP_075777136.1">
    <property type="nucleotide sequence ID" value="NZ_CP019437.1"/>
</dbReference>
<dbReference type="InterPro" id="IPR036318">
    <property type="entry name" value="FAD-bd_PCMH-like_sf"/>
</dbReference>
<dbReference type="Proteomes" id="UP000185622">
    <property type="component" value="Chromosome"/>
</dbReference>
<dbReference type="SUPFAM" id="SSF55447">
    <property type="entry name" value="CO dehydrogenase flavoprotein C-terminal domain-like"/>
    <property type="match status" value="1"/>
</dbReference>
<dbReference type="PANTHER" id="PTHR42659">
    <property type="entry name" value="XANTHINE DEHYDROGENASE SUBUNIT C-RELATED"/>
    <property type="match status" value="1"/>
</dbReference>
<dbReference type="InterPro" id="IPR036683">
    <property type="entry name" value="CO_DH_flav_C_dom_sf"/>
</dbReference>
<dbReference type="PROSITE" id="PS51387">
    <property type="entry name" value="FAD_PCMH"/>
    <property type="match status" value="1"/>
</dbReference>
<name>A0ABM6IEP0_9RHOB</name>
<gene>
    <name evidence="5" type="ORF">BMG03_05165</name>
</gene>
<protein>
    <recommendedName>
        <fullName evidence="4">FAD-binding PCMH-type domain-containing protein</fullName>
    </recommendedName>
</protein>
<dbReference type="EMBL" id="CP019437">
    <property type="protein sequence ID" value="AQS47254.1"/>
    <property type="molecule type" value="Genomic_DNA"/>
</dbReference>
<dbReference type="SMART" id="SM01092">
    <property type="entry name" value="CO_deh_flav_C"/>
    <property type="match status" value="1"/>
</dbReference>
<evidence type="ECO:0000313" key="6">
    <source>
        <dbReference type="Proteomes" id="UP000185622"/>
    </source>
</evidence>
<dbReference type="Gene3D" id="3.30.43.10">
    <property type="entry name" value="Uridine Diphospho-n-acetylenolpyruvylglucosamine Reductase, domain 2"/>
    <property type="match status" value="1"/>
</dbReference>
<dbReference type="InterPro" id="IPR002346">
    <property type="entry name" value="Mopterin_DH_FAD-bd"/>
</dbReference>
<dbReference type="InterPro" id="IPR016167">
    <property type="entry name" value="FAD-bd_PCMH_sub1"/>
</dbReference>
<evidence type="ECO:0000259" key="4">
    <source>
        <dbReference type="PROSITE" id="PS51387"/>
    </source>
</evidence>
<evidence type="ECO:0000256" key="3">
    <source>
        <dbReference type="ARBA" id="ARBA00023002"/>
    </source>
</evidence>